<keyword evidence="2" id="KW-1185">Reference proteome</keyword>
<reference evidence="1 2" key="1">
    <citation type="submission" date="2022-11" db="EMBL/GenBank/DDBJ databases">
        <title>The characterization of three novel Bacteroidetes species and genomic analysis of their roles in tidal elemental geochemical cycles.</title>
        <authorList>
            <person name="Ma K.-J."/>
        </authorList>
    </citation>
    <scope>NUCLEOTIDE SEQUENCE [LARGE SCALE GENOMIC DNA]</scope>
    <source>
        <strain evidence="1 2">M82</strain>
    </source>
</reference>
<sequence length="188" mass="20594">MRRTSTSVISVLNRIAFLLLFLFFVAACSAHVEREADKKQQDATVAVVTSKKVPSVTVASYENQSDEVYFDLIANTSNCLGEDLWFGGKLESQNKAMLANSGAFSQQKVYIVTELTATGLNSNNSYKVDNKSHTLRAVVDKDGVIFLQLSQGQLQLVPQANADPLVLAYQPNPTSGYYDGSVGRWSCK</sequence>
<name>A0ABT3RL39_9BACT</name>
<comment type="caution">
    <text evidence="1">The sequence shown here is derived from an EMBL/GenBank/DDBJ whole genome shotgun (WGS) entry which is preliminary data.</text>
</comment>
<evidence type="ECO:0000313" key="1">
    <source>
        <dbReference type="EMBL" id="MCX2741910.1"/>
    </source>
</evidence>
<gene>
    <name evidence="1" type="ORF">OO017_18275</name>
</gene>
<dbReference type="RefSeq" id="WP_266054147.1">
    <property type="nucleotide sequence ID" value="NZ_JAPFQO010000014.1"/>
</dbReference>
<protein>
    <submittedName>
        <fullName evidence="1">Uncharacterized protein</fullName>
    </submittedName>
</protein>
<evidence type="ECO:0000313" key="2">
    <source>
        <dbReference type="Proteomes" id="UP001207228"/>
    </source>
</evidence>
<dbReference type="Proteomes" id="UP001207228">
    <property type="component" value="Unassembled WGS sequence"/>
</dbReference>
<dbReference type="EMBL" id="JAPFQO010000014">
    <property type="protein sequence ID" value="MCX2741910.1"/>
    <property type="molecule type" value="Genomic_DNA"/>
</dbReference>
<proteinExistence type="predicted"/>
<accession>A0ABT3RL39</accession>
<organism evidence="1 2">
    <name type="scientific">Pontibacter anaerobius</name>
    <dbReference type="NCBI Taxonomy" id="2993940"/>
    <lineage>
        <taxon>Bacteria</taxon>
        <taxon>Pseudomonadati</taxon>
        <taxon>Bacteroidota</taxon>
        <taxon>Cytophagia</taxon>
        <taxon>Cytophagales</taxon>
        <taxon>Hymenobacteraceae</taxon>
        <taxon>Pontibacter</taxon>
    </lineage>
</organism>
<dbReference type="PROSITE" id="PS51257">
    <property type="entry name" value="PROKAR_LIPOPROTEIN"/>
    <property type="match status" value="1"/>
</dbReference>